<dbReference type="GO" id="GO:0016989">
    <property type="term" value="F:sigma factor antagonist activity"/>
    <property type="evidence" value="ECO:0007669"/>
    <property type="project" value="TreeGrafter"/>
</dbReference>
<feature type="domain" description="FecR protein" evidence="2">
    <location>
        <begin position="183"/>
        <end position="276"/>
    </location>
</feature>
<name>A0A401LWF3_9BACE</name>
<evidence type="ECO:0000256" key="1">
    <source>
        <dbReference type="SAM" id="Phobius"/>
    </source>
</evidence>
<dbReference type="InterPro" id="IPR006860">
    <property type="entry name" value="FecR"/>
</dbReference>
<dbReference type="Gene3D" id="2.60.120.1440">
    <property type="match status" value="1"/>
</dbReference>
<evidence type="ECO:0000259" key="3">
    <source>
        <dbReference type="Pfam" id="PF16344"/>
    </source>
</evidence>
<evidence type="ECO:0000313" key="4">
    <source>
        <dbReference type="EMBL" id="GCB35876.1"/>
    </source>
</evidence>
<feature type="domain" description="Protein FecR C-terminal" evidence="3">
    <location>
        <begin position="317"/>
        <end position="386"/>
    </location>
</feature>
<proteinExistence type="predicted"/>
<dbReference type="Proteomes" id="UP000288079">
    <property type="component" value="Unassembled WGS sequence"/>
</dbReference>
<gene>
    <name evidence="4" type="ORF">KGMB02408_28210</name>
</gene>
<evidence type="ECO:0000259" key="2">
    <source>
        <dbReference type="Pfam" id="PF04773"/>
    </source>
</evidence>
<sequence length="387" mass="43744">MEISESEKKALDVMENSEGVTREDVETLQGESLQDCQLLDDISFLLQEEAAVACPDIDRELQCFHRKRQHEVLKRRMIGWSIAIGAVAALFISGIFLLNRETEVSPVTVAEVADSTNIVLEADLSPQEVMLDVEDAGQQHETYSLKEIEKTPVTQTATVRTKEINYLDKNAEQEKVNTQIHTLSIPRGQMFKIILSDGTEVFLNAGSRLAYPTKFVRKERIVTLEGEAYFKVAKDKDHPFIVKTGTVETRVLGTEFNISSYSASDIHVTLIEGSVQVDASGSSKVIVPGQDLCIRENGSMTMEEVDLHSYMYWRDGYFYFDNLPLVDVLKSIGRWYNVGVEFRNTEMMGCKVHFLSERFQGLEHTLTLLNRMEKADIRLEGNTLVVD</sequence>
<dbReference type="PANTHER" id="PTHR30273">
    <property type="entry name" value="PERIPLASMIC SIGNAL SENSOR AND SIGMA FACTOR ACTIVATOR FECR-RELATED"/>
    <property type="match status" value="1"/>
</dbReference>
<protein>
    <submittedName>
        <fullName evidence="4">Iron dicitrate transporter FecR</fullName>
    </submittedName>
</protein>
<dbReference type="Pfam" id="PF16344">
    <property type="entry name" value="FecR_C"/>
    <property type="match status" value="1"/>
</dbReference>
<evidence type="ECO:0000313" key="5">
    <source>
        <dbReference type="Proteomes" id="UP000288079"/>
    </source>
</evidence>
<reference evidence="4 5" key="1">
    <citation type="submission" date="2018-10" db="EMBL/GenBank/DDBJ databases">
        <title>Draft Genome Sequence of Bacteroides sp. KCTC 15687.</title>
        <authorList>
            <person name="Yu S.Y."/>
            <person name="Kim J.S."/>
            <person name="Oh B.S."/>
            <person name="Park S.H."/>
            <person name="Kang S.W."/>
            <person name="Park J.E."/>
            <person name="Choi S.H."/>
            <person name="Han K.I."/>
            <person name="Lee K.C."/>
            <person name="Eom M.K."/>
            <person name="Suh M.K."/>
            <person name="Lee D.H."/>
            <person name="Yoon H."/>
            <person name="Kim B."/>
            <person name="Yang S.J."/>
            <person name="Lee J.S."/>
            <person name="Lee J.H."/>
        </authorList>
    </citation>
    <scope>NUCLEOTIDE SEQUENCE [LARGE SCALE GENOMIC DNA]</scope>
    <source>
        <strain evidence="4 5">KCTC 15687</strain>
    </source>
</reference>
<dbReference type="Pfam" id="PF04773">
    <property type="entry name" value="FecR"/>
    <property type="match status" value="1"/>
</dbReference>
<dbReference type="PANTHER" id="PTHR30273:SF2">
    <property type="entry name" value="PROTEIN FECR"/>
    <property type="match status" value="1"/>
</dbReference>
<dbReference type="Gene3D" id="3.55.50.30">
    <property type="match status" value="1"/>
</dbReference>
<comment type="caution">
    <text evidence="4">The sequence shown here is derived from an EMBL/GenBank/DDBJ whole genome shotgun (WGS) entry which is preliminary data.</text>
</comment>
<dbReference type="EMBL" id="BHWB01000008">
    <property type="protein sequence ID" value="GCB35876.1"/>
    <property type="molecule type" value="Genomic_DNA"/>
</dbReference>
<keyword evidence="1" id="KW-1133">Transmembrane helix</keyword>
<organism evidence="4 5">
    <name type="scientific">Bacteroides faecalis</name>
    <dbReference type="NCBI Taxonomy" id="2447885"/>
    <lineage>
        <taxon>Bacteria</taxon>
        <taxon>Pseudomonadati</taxon>
        <taxon>Bacteroidota</taxon>
        <taxon>Bacteroidia</taxon>
        <taxon>Bacteroidales</taxon>
        <taxon>Bacteroidaceae</taxon>
        <taxon>Bacteroides</taxon>
    </lineage>
</organism>
<dbReference type="InterPro" id="IPR012373">
    <property type="entry name" value="Ferrdict_sens_TM"/>
</dbReference>
<dbReference type="AlphaFoldDB" id="A0A401LWF3"/>
<keyword evidence="1" id="KW-0472">Membrane</keyword>
<dbReference type="FunFam" id="2.60.120.1440:FF:000001">
    <property type="entry name" value="Putative anti-sigma factor"/>
    <property type="match status" value="1"/>
</dbReference>
<feature type="transmembrane region" description="Helical" evidence="1">
    <location>
        <begin position="77"/>
        <end position="98"/>
    </location>
</feature>
<accession>A0A401LWF3</accession>
<keyword evidence="1" id="KW-0812">Transmembrane</keyword>
<keyword evidence="5" id="KW-1185">Reference proteome</keyword>
<dbReference type="InterPro" id="IPR032508">
    <property type="entry name" value="FecR_C"/>
</dbReference>